<protein>
    <submittedName>
        <fullName evidence="1">Carbamate kinase</fullName>
    </submittedName>
</protein>
<keyword evidence="1" id="KW-0808">Transferase</keyword>
<evidence type="ECO:0000313" key="2">
    <source>
        <dbReference type="Proteomes" id="UP000251485"/>
    </source>
</evidence>
<reference evidence="1 2" key="1">
    <citation type="submission" date="2018-06" db="EMBL/GenBank/DDBJ databases">
        <authorList>
            <consortium name="Pathogen Informatics"/>
            <person name="Doyle S."/>
        </authorList>
    </citation>
    <scope>NUCLEOTIDE SEQUENCE [LARGE SCALE GENOMIC DNA]</scope>
    <source>
        <strain evidence="1 2">NCTC10975</strain>
    </source>
</reference>
<organism evidence="1 2">
    <name type="scientific">Proteus mirabilis</name>
    <dbReference type="NCBI Taxonomy" id="584"/>
    <lineage>
        <taxon>Bacteria</taxon>
        <taxon>Pseudomonadati</taxon>
        <taxon>Pseudomonadota</taxon>
        <taxon>Gammaproteobacteria</taxon>
        <taxon>Enterobacterales</taxon>
        <taxon>Morganellaceae</taxon>
        <taxon>Proteus</taxon>
    </lineage>
</organism>
<dbReference type="SUPFAM" id="SSF53633">
    <property type="entry name" value="Carbamate kinase-like"/>
    <property type="match status" value="1"/>
</dbReference>
<keyword evidence="1" id="KW-0418">Kinase</keyword>
<dbReference type="Gene3D" id="3.40.1160.10">
    <property type="entry name" value="Acetylglutamate kinase-like"/>
    <property type="match status" value="1"/>
</dbReference>
<gene>
    <name evidence="1" type="primary">arcC_1</name>
    <name evidence="1" type="ORF">NCTC10975_04898</name>
</gene>
<evidence type="ECO:0000313" key="1">
    <source>
        <dbReference type="EMBL" id="SPZ03212.1"/>
    </source>
</evidence>
<sequence>MAVADGAMGPKIMAVSDFVNATGQQAHIGALQNIQQVIEGQSGTLIYKS</sequence>
<dbReference type="InterPro" id="IPR036393">
    <property type="entry name" value="AceGlu_kinase-like_sf"/>
</dbReference>
<proteinExistence type="predicted"/>
<dbReference type="EMBL" id="UAUE01000035">
    <property type="protein sequence ID" value="SPZ03212.1"/>
    <property type="molecule type" value="Genomic_DNA"/>
</dbReference>
<name>A0A2X2C3A8_PROMI</name>
<dbReference type="Proteomes" id="UP000251485">
    <property type="component" value="Unassembled WGS sequence"/>
</dbReference>
<dbReference type="GO" id="GO:0016301">
    <property type="term" value="F:kinase activity"/>
    <property type="evidence" value="ECO:0007669"/>
    <property type="project" value="UniProtKB-KW"/>
</dbReference>
<dbReference type="AlphaFoldDB" id="A0A2X2C3A8"/>
<accession>A0A2X2C3A8</accession>